<accession>A0ABC8TSB2</accession>
<comment type="caution">
    <text evidence="1">The sequence shown here is derived from an EMBL/GenBank/DDBJ whole genome shotgun (WGS) entry which is preliminary data.</text>
</comment>
<dbReference type="EMBL" id="CAUOFW020005969">
    <property type="protein sequence ID" value="CAK9172365.1"/>
    <property type="molecule type" value="Genomic_DNA"/>
</dbReference>
<protein>
    <submittedName>
        <fullName evidence="1">Uncharacterized protein</fullName>
    </submittedName>
</protein>
<evidence type="ECO:0000313" key="2">
    <source>
        <dbReference type="Proteomes" id="UP001642360"/>
    </source>
</evidence>
<keyword evidence="2" id="KW-1185">Reference proteome</keyword>
<name>A0ABC8TSB2_9AQUA</name>
<sequence length="75" mass="8457">MASPFVIIWKKIRNKIDKSICCWKLSSGPKNITMDMILRSSSRFKKAKLTASQSQMEDTESQPVDVVPDSQGIIL</sequence>
<organism evidence="1 2">
    <name type="scientific">Ilex paraguariensis</name>
    <name type="common">yerba mate</name>
    <dbReference type="NCBI Taxonomy" id="185542"/>
    <lineage>
        <taxon>Eukaryota</taxon>
        <taxon>Viridiplantae</taxon>
        <taxon>Streptophyta</taxon>
        <taxon>Embryophyta</taxon>
        <taxon>Tracheophyta</taxon>
        <taxon>Spermatophyta</taxon>
        <taxon>Magnoliopsida</taxon>
        <taxon>eudicotyledons</taxon>
        <taxon>Gunneridae</taxon>
        <taxon>Pentapetalae</taxon>
        <taxon>asterids</taxon>
        <taxon>campanulids</taxon>
        <taxon>Aquifoliales</taxon>
        <taxon>Aquifoliaceae</taxon>
        <taxon>Ilex</taxon>
    </lineage>
</organism>
<proteinExistence type="predicted"/>
<reference evidence="1 2" key="1">
    <citation type="submission" date="2024-02" db="EMBL/GenBank/DDBJ databases">
        <authorList>
            <person name="Vignale AGUSTIN F."/>
            <person name="Sosa J E."/>
            <person name="Modenutti C."/>
        </authorList>
    </citation>
    <scope>NUCLEOTIDE SEQUENCE [LARGE SCALE GENOMIC DNA]</scope>
</reference>
<dbReference type="AlphaFoldDB" id="A0ABC8TSB2"/>
<dbReference type="Proteomes" id="UP001642360">
    <property type="component" value="Unassembled WGS sequence"/>
</dbReference>
<gene>
    <name evidence="1" type="ORF">ILEXP_LOCUS42012</name>
</gene>
<evidence type="ECO:0000313" key="1">
    <source>
        <dbReference type="EMBL" id="CAK9172365.1"/>
    </source>
</evidence>